<dbReference type="PANTHER" id="PTHR12128">
    <property type="entry name" value="DIHYDRODIPICOLINATE SYNTHASE"/>
    <property type="match status" value="1"/>
</dbReference>
<dbReference type="GO" id="GO:0008840">
    <property type="term" value="F:4-hydroxy-tetrahydrodipicolinate synthase activity"/>
    <property type="evidence" value="ECO:0007669"/>
    <property type="project" value="TreeGrafter"/>
</dbReference>
<dbReference type="KEGG" id="nah:F5544_14140"/>
<gene>
    <name evidence="4" type="ORF">F5544_14140</name>
</gene>
<dbReference type="AlphaFoldDB" id="A0A6G9YBR5"/>
<dbReference type="Gene3D" id="3.20.20.70">
    <property type="entry name" value="Aldolase class I"/>
    <property type="match status" value="1"/>
</dbReference>
<evidence type="ECO:0000256" key="1">
    <source>
        <dbReference type="ARBA" id="ARBA00007592"/>
    </source>
</evidence>
<evidence type="ECO:0000313" key="5">
    <source>
        <dbReference type="Proteomes" id="UP000503540"/>
    </source>
</evidence>
<keyword evidence="5" id="KW-1185">Reference proteome</keyword>
<proteinExistence type="inferred from homology"/>
<dbReference type="InterPro" id="IPR002220">
    <property type="entry name" value="DapA-like"/>
</dbReference>
<sequence length="389" mass="41607">MCSPGTRPGGGSKRFARLAFRPRMTSGDITGCSPRRRSASGIAETSAGSGPSRPWCCGRIWASCGCGPAIHRPRTSTCFRRLTCHILSGIERISMFTGFSAFPLTPTQDDDVDEKRFRHLVTRLVTAGVDLIGALGSTGNYAYLTRAQRERIAKIAVDAAGDVPVMISIGALTTKDVLSLAEDAQKAGASAVLLSPVSYQPLTDEEVFGLYEDVTRELSVPLCVYENPRTTKFTFSDELHGRVAELPNVGAVKTPGATADQAAARIAALRSKVRSDVAIGFSLDEFGAGGLIAGADMWFSVIGGLLPEECLTIVRAIADGDTERAMALSDRMEPFWDLFRRYGSLRVLTAGAAQLGFLNAPNLPRPLRELPADAQQELAKALDALGVRV</sequence>
<dbReference type="SMART" id="SM01130">
    <property type="entry name" value="DHDPS"/>
    <property type="match status" value="1"/>
</dbReference>
<dbReference type="EMBL" id="CP046172">
    <property type="protein sequence ID" value="QIS10715.1"/>
    <property type="molecule type" value="Genomic_DNA"/>
</dbReference>
<dbReference type="PANTHER" id="PTHR12128:SF66">
    <property type="entry name" value="4-HYDROXY-2-OXOGLUTARATE ALDOLASE, MITOCHONDRIAL"/>
    <property type="match status" value="1"/>
</dbReference>
<dbReference type="GO" id="GO:0005829">
    <property type="term" value="C:cytosol"/>
    <property type="evidence" value="ECO:0007669"/>
    <property type="project" value="TreeGrafter"/>
</dbReference>
<evidence type="ECO:0000256" key="3">
    <source>
        <dbReference type="SAM" id="MobiDB-lite"/>
    </source>
</evidence>
<organism evidence="4 5">
    <name type="scientific">Nocardia arthritidis</name>
    <dbReference type="NCBI Taxonomy" id="228602"/>
    <lineage>
        <taxon>Bacteria</taxon>
        <taxon>Bacillati</taxon>
        <taxon>Actinomycetota</taxon>
        <taxon>Actinomycetes</taxon>
        <taxon>Mycobacteriales</taxon>
        <taxon>Nocardiaceae</taxon>
        <taxon>Nocardia</taxon>
    </lineage>
</organism>
<dbReference type="InterPro" id="IPR013785">
    <property type="entry name" value="Aldolase_TIM"/>
</dbReference>
<feature type="region of interest" description="Disordered" evidence="3">
    <location>
        <begin position="28"/>
        <end position="52"/>
    </location>
</feature>
<dbReference type="SUPFAM" id="SSF51569">
    <property type="entry name" value="Aldolase"/>
    <property type="match status" value="1"/>
</dbReference>
<evidence type="ECO:0000313" key="4">
    <source>
        <dbReference type="EMBL" id="QIS10715.1"/>
    </source>
</evidence>
<dbReference type="Proteomes" id="UP000503540">
    <property type="component" value="Chromosome"/>
</dbReference>
<dbReference type="Pfam" id="PF00701">
    <property type="entry name" value="DHDPS"/>
    <property type="match status" value="1"/>
</dbReference>
<name>A0A6G9YBR5_9NOCA</name>
<keyword evidence="2" id="KW-0456">Lyase</keyword>
<protein>
    <submittedName>
        <fullName evidence="4">Dihydrodipicolinate synthase family protein</fullName>
    </submittedName>
</protein>
<dbReference type="CDD" id="cd00408">
    <property type="entry name" value="DHDPS-like"/>
    <property type="match status" value="1"/>
</dbReference>
<reference evidence="4 5" key="1">
    <citation type="journal article" date="2019" name="ACS Chem. Biol.">
        <title>Identification and Mobilization of a Cryptic Antibiotic Biosynthesis Gene Locus from a Human-Pathogenic Nocardia Isolate.</title>
        <authorList>
            <person name="Herisse M."/>
            <person name="Ishida K."/>
            <person name="Porter J.L."/>
            <person name="Howden B."/>
            <person name="Hertweck C."/>
            <person name="Stinear T.P."/>
            <person name="Pidot S.J."/>
        </authorList>
    </citation>
    <scope>NUCLEOTIDE SEQUENCE [LARGE SCALE GENOMIC DNA]</scope>
    <source>
        <strain evidence="4 5">AUSMDU00012717</strain>
    </source>
</reference>
<evidence type="ECO:0000256" key="2">
    <source>
        <dbReference type="ARBA" id="ARBA00023239"/>
    </source>
</evidence>
<comment type="similarity">
    <text evidence="1">Belongs to the DapA family.</text>
</comment>
<accession>A0A6G9YBR5</accession>